<reference evidence="1 2" key="1">
    <citation type="journal article" date="2024" name="bioRxiv">
        <title>A reference genome for Trichogramma kaykai: A tiny desert-dwelling parasitoid wasp with competing sex-ratio distorters.</title>
        <authorList>
            <person name="Culotta J."/>
            <person name="Lindsey A.R."/>
        </authorList>
    </citation>
    <scope>NUCLEOTIDE SEQUENCE [LARGE SCALE GENOMIC DNA]</scope>
    <source>
        <strain evidence="1 2">KSX58</strain>
    </source>
</reference>
<dbReference type="AlphaFoldDB" id="A0ABD2XE05"/>
<proteinExistence type="predicted"/>
<name>A0ABD2XE05_9HYME</name>
<evidence type="ECO:0000313" key="1">
    <source>
        <dbReference type="EMBL" id="KAL3403426.1"/>
    </source>
</evidence>
<evidence type="ECO:0000313" key="2">
    <source>
        <dbReference type="Proteomes" id="UP001627154"/>
    </source>
</evidence>
<dbReference type="EMBL" id="JBJJXI010000030">
    <property type="protein sequence ID" value="KAL3403426.1"/>
    <property type="molecule type" value="Genomic_DNA"/>
</dbReference>
<sequence length="151" mass="15546">MSFFGWSKRDDQDSNCATDNGAGRDLQAGLFQIAHQACHILVQVNNTHNVSYGGSNSVTNVSAYSSSHQYTASGGGGVEADSRAGSGGTVVATTCSSSSSLSSPSGVLYGRNVGGGGGADGRIKDQDVVVLLPPGKSRTPRIKHKLARKFI</sequence>
<keyword evidence="2" id="KW-1185">Reference proteome</keyword>
<organism evidence="1 2">
    <name type="scientific">Trichogramma kaykai</name>
    <dbReference type="NCBI Taxonomy" id="54128"/>
    <lineage>
        <taxon>Eukaryota</taxon>
        <taxon>Metazoa</taxon>
        <taxon>Ecdysozoa</taxon>
        <taxon>Arthropoda</taxon>
        <taxon>Hexapoda</taxon>
        <taxon>Insecta</taxon>
        <taxon>Pterygota</taxon>
        <taxon>Neoptera</taxon>
        <taxon>Endopterygota</taxon>
        <taxon>Hymenoptera</taxon>
        <taxon>Apocrita</taxon>
        <taxon>Proctotrupomorpha</taxon>
        <taxon>Chalcidoidea</taxon>
        <taxon>Trichogrammatidae</taxon>
        <taxon>Trichogramma</taxon>
    </lineage>
</organism>
<protein>
    <submittedName>
        <fullName evidence="1">Uncharacterized protein</fullName>
    </submittedName>
</protein>
<gene>
    <name evidence="1" type="ORF">TKK_003711</name>
</gene>
<comment type="caution">
    <text evidence="1">The sequence shown here is derived from an EMBL/GenBank/DDBJ whole genome shotgun (WGS) entry which is preliminary data.</text>
</comment>
<accession>A0ABD2XE05</accession>
<dbReference type="Proteomes" id="UP001627154">
    <property type="component" value="Unassembled WGS sequence"/>
</dbReference>